<dbReference type="AlphaFoldDB" id="A0A9P9EU42"/>
<keyword evidence="2" id="KW-1185">Reference proteome</keyword>
<accession>A0A9P9EU42</accession>
<evidence type="ECO:0000313" key="2">
    <source>
        <dbReference type="Proteomes" id="UP000717696"/>
    </source>
</evidence>
<comment type="caution">
    <text evidence="1">The sequence shown here is derived from an EMBL/GenBank/DDBJ whole genome shotgun (WGS) entry which is preliminary data.</text>
</comment>
<reference evidence="1" key="1">
    <citation type="journal article" date="2021" name="Nat. Commun.">
        <title>Genetic determinants of endophytism in the Arabidopsis root mycobiome.</title>
        <authorList>
            <person name="Mesny F."/>
            <person name="Miyauchi S."/>
            <person name="Thiergart T."/>
            <person name="Pickel B."/>
            <person name="Atanasova L."/>
            <person name="Karlsson M."/>
            <person name="Huettel B."/>
            <person name="Barry K.W."/>
            <person name="Haridas S."/>
            <person name="Chen C."/>
            <person name="Bauer D."/>
            <person name="Andreopoulos W."/>
            <person name="Pangilinan J."/>
            <person name="LaButti K."/>
            <person name="Riley R."/>
            <person name="Lipzen A."/>
            <person name="Clum A."/>
            <person name="Drula E."/>
            <person name="Henrissat B."/>
            <person name="Kohler A."/>
            <person name="Grigoriev I.V."/>
            <person name="Martin F.M."/>
            <person name="Hacquard S."/>
        </authorList>
    </citation>
    <scope>NUCLEOTIDE SEQUENCE</scope>
    <source>
        <strain evidence="1">MPI-CAGE-AT-0021</strain>
    </source>
</reference>
<organism evidence="1 2">
    <name type="scientific">Dactylonectria estremocensis</name>
    <dbReference type="NCBI Taxonomy" id="1079267"/>
    <lineage>
        <taxon>Eukaryota</taxon>
        <taxon>Fungi</taxon>
        <taxon>Dikarya</taxon>
        <taxon>Ascomycota</taxon>
        <taxon>Pezizomycotina</taxon>
        <taxon>Sordariomycetes</taxon>
        <taxon>Hypocreomycetidae</taxon>
        <taxon>Hypocreales</taxon>
        <taxon>Nectriaceae</taxon>
        <taxon>Dactylonectria</taxon>
    </lineage>
</organism>
<sequence>MPVLFVALRWGGLVRFSAETSPISRFPVSLTARDVPMADQTENIHQQTRLMTASLFPMSVGRSNYSNAVAAPKPRGCLHFRAARLHRSDEALRLVSLCQKHPWAAESAKTLRVPLISRDSTAWAETLWWRCVHGDDGA</sequence>
<dbReference type="Proteomes" id="UP000717696">
    <property type="component" value="Unassembled WGS sequence"/>
</dbReference>
<proteinExistence type="predicted"/>
<protein>
    <submittedName>
        <fullName evidence="1">Uncharacterized protein</fullName>
    </submittedName>
</protein>
<dbReference type="EMBL" id="JAGMUU010000010">
    <property type="protein sequence ID" value="KAH7144504.1"/>
    <property type="molecule type" value="Genomic_DNA"/>
</dbReference>
<gene>
    <name evidence="1" type="ORF">B0J13DRAFT_46249</name>
</gene>
<name>A0A9P9EU42_9HYPO</name>
<evidence type="ECO:0000313" key="1">
    <source>
        <dbReference type="EMBL" id="KAH7144504.1"/>
    </source>
</evidence>